<proteinExistence type="predicted"/>
<name>A0ABS1F8B6_9PROT</name>
<keyword evidence="1" id="KW-0378">Hydrolase</keyword>
<accession>A0ABS1F8B6</accession>
<evidence type="ECO:0000313" key="2">
    <source>
        <dbReference type="Proteomes" id="UP000652760"/>
    </source>
</evidence>
<reference evidence="2" key="1">
    <citation type="submission" date="2021-01" db="EMBL/GenBank/DDBJ databases">
        <title>Genome public.</title>
        <authorList>
            <person name="Liu C."/>
            <person name="Sun Q."/>
        </authorList>
    </citation>
    <scope>NUCLEOTIDE SEQUENCE [LARGE SCALE GENOMIC DNA]</scope>
    <source>
        <strain evidence="2">YIM B02556</strain>
    </source>
</reference>
<sequence length="241" mass="24568">MGRLPRPIVIVAGPHGSGPTCRREGVPVNRLLSRQRRSRGSSRRSSLPAALAAGLIGLAVAGSGTARAESIDADGRFGGWALGGLAYSLQPPAESNLTVLNSKVRIGSSLLPQIEPYANIQPWIGPGTGSSLTPRGAVNGLGAGLGSGLGGGLSGGVLVDVPLGSFVFTPSVGAGTLPSARREGGPTTEFRSQLELGYEFDNKSRFSLGYSRIVNDAAAGDPAAGTNNVFGLYYRLPFGGP</sequence>
<evidence type="ECO:0000313" key="1">
    <source>
        <dbReference type="EMBL" id="MBK1839669.1"/>
    </source>
</evidence>
<dbReference type="GO" id="GO:0016787">
    <property type="term" value="F:hydrolase activity"/>
    <property type="evidence" value="ECO:0007669"/>
    <property type="project" value="UniProtKB-KW"/>
</dbReference>
<comment type="caution">
    <text evidence="1">The sequence shown here is derived from an EMBL/GenBank/DDBJ whole genome shotgun (WGS) entry which is preliminary data.</text>
</comment>
<gene>
    <name evidence="1" type="ORF">JHL17_19855</name>
</gene>
<dbReference type="Proteomes" id="UP000652760">
    <property type="component" value="Unassembled WGS sequence"/>
</dbReference>
<dbReference type="EMBL" id="JAENHM010000058">
    <property type="protein sequence ID" value="MBK1839669.1"/>
    <property type="molecule type" value="Genomic_DNA"/>
</dbReference>
<organism evidence="1 2">
    <name type="scientific">Azospirillum endophyticum</name>
    <dbReference type="NCBI Taxonomy" id="2800326"/>
    <lineage>
        <taxon>Bacteria</taxon>
        <taxon>Pseudomonadati</taxon>
        <taxon>Pseudomonadota</taxon>
        <taxon>Alphaproteobacteria</taxon>
        <taxon>Rhodospirillales</taxon>
        <taxon>Azospirillaceae</taxon>
        <taxon>Azospirillum</taxon>
    </lineage>
</organism>
<keyword evidence="2" id="KW-1185">Reference proteome</keyword>
<protein>
    <submittedName>
        <fullName evidence="1">Acyloxyacyl hydrolase</fullName>
    </submittedName>
</protein>